<dbReference type="EMBL" id="CP003053">
    <property type="protein sequence ID" value="AFM16409.1"/>
    <property type="molecule type" value="Genomic_DNA"/>
</dbReference>
<dbReference type="PATRIC" id="fig|710421.3.peg.1614"/>
<dbReference type="GO" id="GO:0016020">
    <property type="term" value="C:membrane"/>
    <property type="evidence" value="ECO:0007669"/>
    <property type="project" value="UniProtKB-SubCell"/>
</dbReference>
<evidence type="ECO:0000256" key="1">
    <source>
        <dbReference type="ARBA" id="ARBA00004370"/>
    </source>
</evidence>
<reference evidence="5 6" key="1">
    <citation type="submission" date="2012-06" db="EMBL/GenBank/DDBJ databases">
        <title>Complete sequence of chromosome of Mycobacterium chubuense NBB4.</title>
        <authorList>
            <consortium name="US DOE Joint Genome Institute"/>
            <person name="Lucas S."/>
            <person name="Han J."/>
            <person name="Lapidus A."/>
            <person name="Cheng J.-F."/>
            <person name="Goodwin L."/>
            <person name="Pitluck S."/>
            <person name="Peters L."/>
            <person name="Mikhailova N."/>
            <person name="Teshima H."/>
            <person name="Detter J.C."/>
            <person name="Han C."/>
            <person name="Tapia R."/>
            <person name="Land M."/>
            <person name="Hauser L."/>
            <person name="Kyrpides N."/>
            <person name="Ivanova N."/>
            <person name="Pagani I."/>
            <person name="Mattes T."/>
            <person name="Holmes A."/>
            <person name="Rutledge P."/>
            <person name="Paulsen I."/>
            <person name="Coleman N."/>
            <person name="Woyke T."/>
        </authorList>
    </citation>
    <scope>NUCLEOTIDE SEQUENCE [LARGE SCALE GENOMIC DNA]</scope>
    <source>
        <strain evidence="5 6">NBB4</strain>
    </source>
</reference>
<dbReference type="AlphaFoldDB" id="I4BGK2"/>
<feature type="region of interest" description="Disordered" evidence="3">
    <location>
        <begin position="1"/>
        <end position="31"/>
    </location>
</feature>
<dbReference type="PANTHER" id="PTHR37042:SF4">
    <property type="entry name" value="OUTER MEMBRANE PROTEIN RV1973"/>
    <property type="match status" value="1"/>
</dbReference>
<evidence type="ECO:0000256" key="2">
    <source>
        <dbReference type="ARBA" id="ARBA00023136"/>
    </source>
</evidence>
<protein>
    <recommendedName>
        <fullName evidence="7">Twin-arginine translocation pathway signal</fullName>
    </recommendedName>
</protein>
<keyword evidence="4" id="KW-0812">Transmembrane</keyword>
<dbReference type="eggNOG" id="ENOG50341TF">
    <property type="taxonomic scope" value="Bacteria"/>
</dbReference>
<name>I4BGK2_MYCCN</name>
<dbReference type="PANTHER" id="PTHR37042">
    <property type="entry name" value="OUTER MEMBRANE PROTEIN RV1973"/>
    <property type="match status" value="1"/>
</dbReference>
<sequence>MITSLDEDTSTVTPTAKEATETLPAPEADTATRTWTRSVAARWRLLAAIAFLVISLAVAAAVYYGPHREDRETAAATGQALAAAQQGAVALLSYAPDSLDRDLTNARSHLTGDFLTYYSQFAEQILTPAAKQKDVHATATVVRAAVIDVRPDTARVLLFINQTTTSRDNPTSAQAASSVKVGLTKVDGTWRISSFDPA</sequence>
<evidence type="ECO:0000256" key="4">
    <source>
        <dbReference type="SAM" id="Phobius"/>
    </source>
</evidence>
<feature type="transmembrane region" description="Helical" evidence="4">
    <location>
        <begin position="43"/>
        <end position="64"/>
    </location>
</feature>
<proteinExistence type="predicted"/>
<evidence type="ECO:0000313" key="6">
    <source>
        <dbReference type="Proteomes" id="UP000006057"/>
    </source>
</evidence>
<dbReference type="RefSeq" id="WP_014814890.1">
    <property type="nucleotide sequence ID" value="NC_018027.1"/>
</dbReference>
<dbReference type="Proteomes" id="UP000006057">
    <property type="component" value="Chromosome"/>
</dbReference>
<gene>
    <name evidence="5" type="ordered locus">Mycch_1611</name>
</gene>
<dbReference type="KEGG" id="mcb:Mycch_1611"/>
<keyword evidence="6" id="KW-1185">Reference proteome</keyword>
<evidence type="ECO:0008006" key="7">
    <source>
        <dbReference type="Google" id="ProtNLM"/>
    </source>
</evidence>
<dbReference type="OrthoDB" id="5196392at2"/>
<keyword evidence="4" id="KW-1133">Transmembrane helix</keyword>
<comment type="subcellular location">
    <subcellularLocation>
        <location evidence="1">Membrane</location>
    </subcellularLocation>
</comment>
<evidence type="ECO:0000256" key="3">
    <source>
        <dbReference type="SAM" id="MobiDB-lite"/>
    </source>
</evidence>
<accession>I4BGK2</accession>
<dbReference type="HOGENOM" id="CLU_072301_3_1_11"/>
<keyword evidence="2 4" id="KW-0472">Membrane</keyword>
<organism evidence="5 6">
    <name type="scientific">Mycolicibacterium chubuense (strain NBB4)</name>
    <name type="common">Mycobacterium chubuense</name>
    <dbReference type="NCBI Taxonomy" id="710421"/>
    <lineage>
        <taxon>Bacteria</taxon>
        <taxon>Bacillati</taxon>
        <taxon>Actinomycetota</taxon>
        <taxon>Actinomycetes</taxon>
        <taxon>Mycobacteriales</taxon>
        <taxon>Mycobacteriaceae</taxon>
        <taxon>Mycolicibacterium</taxon>
    </lineage>
</organism>
<dbReference type="STRING" id="710421.Mycch_1611"/>
<evidence type="ECO:0000313" key="5">
    <source>
        <dbReference type="EMBL" id="AFM16409.1"/>
    </source>
</evidence>